<feature type="transmembrane region" description="Helical" evidence="6">
    <location>
        <begin position="62"/>
        <end position="83"/>
    </location>
</feature>
<accession>A0ABY1ZM78</accession>
<evidence type="ECO:0000256" key="5">
    <source>
        <dbReference type="ARBA" id="ARBA00023136"/>
    </source>
</evidence>
<comment type="caution">
    <text evidence="8">The sequence shown here is derived from an EMBL/GenBank/DDBJ whole genome shotgun (WGS) entry which is preliminary data.</text>
</comment>
<dbReference type="InterPro" id="IPR037185">
    <property type="entry name" value="EmrE-like"/>
</dbReference>
<feature type="transmembrane region" description="Helical" evidence="6">
    <location>
        <begin position="209"/>
        <end position="230"/>
    </location>
</feature>
<keyword evidence="5 6" id="KW-0472">Membrane</keyword>
<feature type="transmembrane region" description="Helical" evidence="6">
    <location>
        <begin position="267"/>
        <end position="283"/>
    </location>
</feature>
<comment type="subcellular location">
    <subcellularLocation>
        <location evidence="1">Membrane</location>
        <topology evidence="1">Multi-pass membrane protein</topology>
    </subcellularLocation>
</comment>
<reference evidence="8 9" key="1">
    <citation type="submission" date="2019-02" db="EMBL/GenBank/DDBJ databases">
        <title>Marinobacter halodurans sp. nov., a marine bacterium isolated from sea tidal flat.</title>
        <authorList>
            <person name="Yoo Y."/>
            <person name="Lee D.W."/>
            <person name="Kim B.S."/>
            <person name="Kim J.-J."/>
        </authorList>
    </citation>
    <scope>NUCLEOTIDE SEQUENCE [LARGE SCALE GENOMIC DNA]</scope>
    <source>
        <strain evidence="8 9">YJ-S3-2</strain>
    </source>
</reference>
<dbReference type="SUPFAM" id="SSF103481">
    <property type="entry name" value="Multidrug resistance efflux transporter EmrE"/>
    <property type="match status" value="2"/>
</dbReference>
<evidence type="ECO:0000313" key="9">
    <source>
        <dbReference type="Proteomes" id="UP000313645"/>
    </source>
</evidence>
<keyword evidence="9" id="KW-1185">Reference proteome</keyword>
<keyword evidence="3 6" id="KW-0812">Transmembrane</keyword>
<comment type="similarity">
    <text evidence="2">Belongs to the EamA transporter family.</text>
</comment>
<organism evidence="8 9">
    <name type="scientific">Marinobacter halodurans</name>
    <dbReference type="NCBI Taxonomy" id="2528979"/>
    <lineage>
        <taxon>Bacteria</taxon>
        <taxon>Pseudomonadati</taxon>
        <taxon>Pseudomonadota</taxon>
        <taxon>Gammaproteobacteria</taxon>
        <taxon>Pseudomonadales</taxon>
        <taxon>Marinobacteraceae</taxon>
        <taxon>Marinobacter</taxon>
    </lineage>
</organism>
<dbReference type="EMBL" id="SJDL01000009">
    <property type="protein sequence ID" value="TBW56853.1"/>
    <property type="molecule type" value="Genomic_DNA"/>
</dbReference>
<proteinExistence type="inferred from homology"/>
<keyword evidence="4 6" id="KW-1133">Transmembrane helix</keyword>
<sequence>MAGLVLTTLFWAGNALVARGTSESIPPFALSFWRWLIPTLYLAPFTFRAVQRYRETLRAHWIQVIALALFSVGAYNTILYLAAQSTGAINIALVSSTMPLMIVLFSAIILRTLPHRRQLAGLVLAFGGVLTILTRANLDTLLRVDFNPGDLLMILSISSWALYSVLLKRWPLDIPLFPLLCILITLGTPMILPFYLWELHREGGFTLNAGNLSALLYVGTLPSVAAYFLWNNGVRTLGPGMAGLFAYLIPVFAALIAVPVLGESIEGYHAIGGLLVLAGLLAASRRPKSEIIADRLTHP</sequence>
<evidence type="ECO:0000256" key="6">
    <source>
        <dbReference type="SAM" id="Phobius"/>
    </source>
</evidence>
<protein>
    <submittedName>
        <fullName evidence="8">DMT family transporter</fullName>
    </submittedName>
</protein>
<dbReference type="InterPro" id="IPR000620">
    <property type="entry name" value="EamA_dom"/>
</dbReference>
<feature type="transmembrane region" description="Helical" evidence="6">
    <location>
        <begin position="174"/>
        <end position="197"/>
    </location>
</feature>
<dbReference type="InterPro" id="IPR050638">
    <property type="entry name" value="AA-Vitamin_Transporters"/>
</dbReference>
<feature type="transmembrane region" description="Helical" evidence="6">
    <location>
        <begin position="150"/>
        <end position="167"/>
    </location>
</feature>
<dbReference type="Proteomes" id="UP000313645">
    <property type="component" value="Unassembled WGS sequence"/>
</dbReference>
<feature type="domain" description="EamA" evidence="7">
    <location>
        <begin position="148"/>
        <end position="283"/>
    </location>
</feature>
<name>A0ABY1ZM78_9GAMM</name>
<evidence type="ECO:0000256" key="4">
    <source>
        <dbReference type="ARBA" id="ARBA00022989"/>
    </source>
</evidence>
<dbReference type="PANTHER" id="PTHR32322">
    <property type="entry name" value="INNER MEMBRANE TRANSPORTER"/>
    <property type="match status" value="1"/>
</dbReference>
<evidence type="ECO:0000256" key="1">
    <source>
        <dbReference type="ARBA" id="ARBA00004141"/>
    </source>
</evidence>
<gene>
    <name evidence="8" type="ORF">EZI54_07840</name>
</gene>
<evidence type="ECO:0000256" key="3">
    <source>
        <dbReference type="ARBA" id="ARBA00022692"/>
    </source>
</evidence>
<dbReference type="PANTHER" id="PTHR32322:SF2">
    <property type="entry name" value="EAMA DOMAIN-CONTAINING PROTEIN"/>
    <property type="match status" value="1"/>
</dbReference>
<evidence type="ECO:0000256" key="2">
    <source>
        <dbReference type="ARBA" id="ARBA00007362"/>
    </source>
</evidence>
<feature type="transmembrane region" description="Helical" evidence="6">
    <location>
        <begin position="89"/>
        <end position="110"/>
    </location>
</feature>
<evidence type="ECO:0000313" key="8">
    <source>
        <dbReference type="EMBL" id="TBW56853.1"/>
    </source>
</evidence>
<dbReference type="Pfam" id="PF00892">
    <property type="entry name" value="EamA"/>
    <property type="match status" value="2"/>
</dbReference>
<feature type="transmembrane region" description="Helical" evidence="6">
    <location>
        <begin position="119"/>
        <end position="138"/>
    </location>
</feature>
<feature type="transmembrane region" description="Helical" evidence="6">
    <location>
        <begin position="242"/>
        <end position="261"/>
    </location>
</feature>
<evidence type="ECO:0000259" key="7">
    <source>
        <dbReference type="Pfam" id="PF00892"/>
    </source>
</evidence>
<dbReference type="RefSeq" id="WP_131480738.1">
    <property type="nucleotide sequence ID" value="NZ_SJDL01000009.1"/>
</dbReference>
<feature type="domain" description="EamA" evidence="7">
    <location>
        <begin position="4"/>
        <end position="133"/>
    </location>
</feature>